<dbReference type="AlphaFoldDB" id="A0A0K8MIQ5"/>
<dbReference type="OrthoDB" id="9804006at2"/>
<evidence type="ECO:0000256" key="3">
    <source>
        <dbReference type="ARBA" id="ARBA00022490"/>
    </source>
</evidence>
<dbReference type="PANTHER" id="PTHR20982:SF3">
    <property type="entry name" value="MITOCHONDRIAL RIBOSOME RECYCLING FACTOR PSEUDO 1"/>
    <property type="match status" value="1"/>
</dbReference>
<reference evidence="8 9" key="1">
    <citation type="journal article" date="2015" name="BMC Genomics">
        <title>Comparative genomics of Fructobacillus spp. and Leuconostoc spp. reveals niche-specific evolution of Fructobacillus spp.</title>
        <authorList>
            <person name="Endo A."/>
            <person name="Tanizawa Y."/>
            <person name="Tanaka N."/>
            <person name="Maeno S."/>
            <person name="Kumar H."/>
            <person name="Shiwa Y."/>
            <person name="Okada S."/>
            <person name="Yoshikawa H."/>
            <person name="Dicks L."/>
            <person name="Nakagawa J."/>
            <person name="Arita M."/>
        </authorList>
    </citation>
    <scope>NUCLEOTIDE SEQUENCE [LARGE SCALE GENOMIC DNA]</scope>
    <source>
        <strain evidence="8 9">JCM 12225</strain>
    </source>
</reference>
<keyword evidence="3 5" id="KW-0963">Cytoplasm</keyword>
<feature type="domain" description="Ribosome recycling factor" evidence="7">
    <location>
        <begin position="19"/>
        <end position="179"/>
    </location>
</feature>
<dbReference type="NCBIfam" id="TIGR00496">
    <property type="entry name" value="frr"/>
    <property type="match status" value="1"/>
</dbReference>
<dbReference type="Gene3D" id="1.10.132.20">
    <property type="entry name" value="Ribosome-recycling factor"/>
    <property type="match status" value="1"/>
</dbReference>
<dbReference type="InterPro" id="IPR023584">
    <property type="entry name" value="Ribosome_recyc_fac_dom"/>
</dbReference>
<evidence type="ECO:0000313" key="8">
    <source>
        <dbReference type="EMBL" id="GAP00447.1"/>
    </source>
</evidence>
<evidence type="ECO:0000259" key="7">
    <source>
        <dbReference type="Pfam" id="PF01765"/>
    </source>
</evidence>
<organism evidence="8 9">
    <name type="scientific">Fructobacillus ficulneus</name>
    <dbReference type="NCBI Taxonomy" id="157463"/>
    <lineage>
        <taxon>Bacteria</taxon>
        <taxon>Bacillati</taxon>
        <taxon>Bacillota</taxon>
        <taxon>Bacilli</taxon>
        <taxon>Lactobacillales</taxon>
        <taxon>Lactobacillaceae</taxon>
        <taxon>Fructobacillus</taxon>
    </lineage>
</organism>
<dbReference type="Gene3D" id="3.30.1360.40">
    <property type="match status" value="1"/>
</dbReference>
<dbReference type="PANTHER" id="PTHR20982">
    <property type="entry name" value="RIBOSOME RECYCLING FACTOR"/>
    <property type="match status" value="1"/>
</dbReference>
<proteinExistence type="inferred from homology"/>
<dbReference type="HAMAP" id="MF_00040">
    <property type="entry name" value="RRF"/>
    <property type="match status" value="1"/>
</dbReference>
<dbReference type="Pfam" id="PF01765">
    <property type="entry name" value="RRF"/>
    <property type="match status" value="1"/>
</dbReference>
<gene>
    <name evidence="5 8" type="primary">frr</name>
    <name evidence="8" type="ORF">FFIC_284640</name>
</gene>
<keyword evidence="9" id="KW-1185">Reference proteome</keyword>
<dbReference type="FunFam" id="1.10.132.20:FF:000001">
    <property type="entry name" value="Ribosome-recycling factor"/>
    <property type="match status" value="1"/>
</dbReference>
<comment type="subcellular location">
    <subcellularLocation>
        <location evidence="1 5">Cytoplasm</location>
    </subcellularLocation>
</comment>
<evidence type="ECO:0000256" key="5">
    <source>
        <dbReference type="HAMAP-Rule" id="MF_00040"/>
    </source>
</evidence>
<sequence length="181" mass="20240">MAFDFNSTKERMKGAQDALRRELAEIRTGRANPRILDRVQVEYYGSMVPLNQVASISVPEARMLLITPFDKNALEAIVTAINVSDLGLNPASDGNIVRLAIPQMTEERRKELAKEVKAEAEKSKVAVRNVRRDAMDAIKKADDMTEDEVREAEEQAQKLTDENTKAIDTIAAEKEAELLKI</sequence>
<dbReference type="GO" id="GO:0006415">
    <property type="term" value="P:translational termination"/>
    <property type="evidence" value="ECO:0007669"/>
    <property type="project" value="UniProtKB-UniRule"/>
</dbReference>
<dbReference type="CDD" id="cd00520">
    <property type="entry name" value="RRF"/>
    <property type="match status" value="1"/>
</dbReference>
<evidence type="ECO:0000256" key="4">
    <source>
        <dbReference type="ARBA" id="ARBA00022917"/>
    </source>
</evidence>
<dbReference type="GO" id="GO:0043023">
    <property type="term" value="F:ribosomal large subunit binding"/>
    <property type="evidence" value="ECO:0007669"/>
    <property type="project" value="TreeGrafter"/>
</dbReference>
<dbReference type="STRING" id="157463.GCA_001047075_01331"/>
<comment type="similarity">
    <text evidence="2 5">Belongs to the RRF family.</text>
</comment>
<evidence type="ECO:0000256" key="1">
    <source>
        <dbReference type="ARBA" id="ARBA00004496"/>
    </source>
</evidence>
<dbReference type="EMBL" id="DF968005">
    <property type="protein sequence ID" value="GAP00447.1"/>
    <property type="molecule type" value="Genomic_DNA"/>
</dbReference>
<evidence type="ECO:0000256" key="2">
    <source>
        <dbReference type="ARBA" id="ARBA00005912"/>
    </source>
</evidence>
<keyword evidence="4 5" id="KW-0648">Protein biosynthesis</keyword>
<accession>A0A0K8MIQ5</accession>
<name>A0A0K8MIQ5_9LACO</name>
<dbReference type="InterPro" id="IPR002661">
    <property type="entry name" value="Ribosome_recyc_fac"/>
</dbReference>
<evidence type="ECO:0000256" key="6">
    <source>
        <dbReference type="SAM" id="Coils"/>
    </source>
</evidence>
<feature type="coiled-coil region" evidence="6">
    <location>
        <begin position="113"/>
        <end position="169"/>
    </location>
</feature>
<dbReference type="Proteomes" id="UP000253891">
    <property type="component" value="Unassembled WGS sequence"/>
</dbReference>
<protein>
    <recommendedName>
        <fullName evidence="5">Ribosome-recycling factor</fullName>
        <shortName evidence="5">RRF</shortName>
    </recommendedName>
    <alternativeName>
        <fullName evidence="5">Ribosome-releasing factor</fullName>
    </alternativeName>
</protein>
<comment type="function">
    <text evidence="5">Responsible for the release of ribosomes from messenger RNA at the termination of protein biosynthesis. May increase the efficiency of translation by recycling ribosomes from one round of translation to another.</text>
</comment>
<dbReference type="RefSeq" id="WP_061993735.1">
    <property type="nucleotide sequence ID" value="NZ_DF968005.1"/>
</dbReference>
<dbReference type="FunFam" id="3.30.1360.40:FF:000001">
    <property type="entry name" value="Ribosome-recycling factor"/>
    <property type="match status" value="1"/>
</dbReference>
<dbReference type="SUPFAM" id="SSF55194">
    <property type="entry name" value="Ribosome recycling factor, RRF"/>
    <property type="match status" value="1"/>
</dbReference>
<dbReference type="InterPro" id="IPR036191">
    <property type="entry name" value="RRF_sf"/>
</dbReference>
<keyword evidence="6" id="KW-0175">Coiled coil</keyword>
<dbReference type="GO" id="GO:0005737">
    <property type="term" value="C:cytoplasm"/>
    <property type="evidence" value="ECO:0007669"/>
    <property type="project" value="UniProtKB-SubCell"/>
</dbReference>
<evidence type="ECO:0000313" key="9">
    <source>
        <dbReference type="Proteomes" id="UP000253891"/>
    </source>
</evidence>